<dbReference type="AlphaFoldDB" id="A0A0P1FB05"/>
<gene>
    <name evidence="1" type="ORF">TL5118_01228</name>
    <name evidence="2" type="ORF">TL5120_00208</name>
</gene>
<dbReference type="Gene3D" id="3.30.1360.120">
    <property type="entry name" value="Probable tRNA modification gtpase trme, domain 1"/>
    <property type="match status" value="1"/>
</dbReference>
<evidence type="ECO:0000313" key="4">
    <source>
        <dbReference type="Proteomes" id="UP000051887"/>
    </source>
</evidence>
<dbReference type="OrthoDB" id="9814782at2"/>
<protein>
    <submittedName>
        <fullName evidence="2">Sarcosine oxidase, gamma subunit family</fullName>
    </submittedName>
</protein>
<dbReference type="InterPro" id="IPR007375">
    <property type="entry name" value="SoxG"/>
</dbReference>
<dbReference type="EMBL" id="CYSC01000007">
    <property type="protein sequence ID" value="CUH70432.1"/>
    <property type="molecule type" value="Genomic_DNA"/>
</dbReference>
<organism evidence="2 4">
    <name type="scientific">Thalassovita autumnalis</name>
    <dbReference type="NCBI Taxonomy" id="2072972"/>
    <lineage>
        <taxon>Bacteria</taxon>
        <taxon>Pseudomonadati</taxon>
        <taxon>Pseudomonadota</taxon>
        <taxon>Alphaproteobacteria</taxon>
        <taxon>Rhodobacterales</taxon>
        <taxon>Roseobacteraceae</taxon>
        <taxon>Thalassovita</taxon>
    </lineage>
</organism>
<dbReference type="Gene3D" id="3.30.70.1520">
    <property type="entry name" value="Heterotetrameric sarcosine oxidase"/>
    <property type="match status" value="1"/>
</dbReference>
<sequence>MSEALLKTALSGASSDGFVRVEELGPQGMITLRGDFDSAGFAAAVKKAVGLALPKQRKISTGKGGSVAWMSPDELLVLVDYDQVGATVAKLNAALEGEHALVADVSDARAFFRLSGADGAVRDVMAKLAPVDFSPAAFGKGDIRRSRLAQVAGAFWTPEEGVMQVICFRSVAQYTFDLLSVSAETGGEVGHFG</sequence>
<dbReference type="RefSeq" id="WP_058241790.1">
    <property type="nucleotide sequence ID" value="NZ_CYSB01000025.1"/>
</dbReference>
<keyword evidence="3" id="KW-1185">Reference proteome</keyword>
<dbReference type="Pfam" id="PF04268">
    <property type="entry name" value="SoxG"/>
    <property type="match status" value="1"/>
</dbReference>
<reference evidence="1 3" key="2">
    <citation type="submission" date="2015-09" db="EMBL/GenBank/DDBJ databases">
        <authorList>
            <person name="Rodrigo-Torres L."/>
            <person name="Arahal D.R."/>
        </authorList>
    </citation>
    <scope>NUCLEOTIDE SEQUENCE [LARGE SCALE GENOMIC DNA]</scope>
    <source>
        <strain evidence="1 3">CECT 5118</strain>
    </source>
</reference>
<proteinExistence type="predicted"/>
<dbReference type="InterPro" id="IPR027266">
    <property type="entry name" value="TrmE/GcvT-like"/>
</dbReference>
<accession>A0A0P1FB05</accession>
<name>A0A0P1FB05_9RHOB</name>
<evidence type="ECO:0000313" key="3">
    <source>
        <dbReference type="Proteomes" id="UP000051086"/>
    </source>
</evidence>
<reference evidence="2 4" key="1">
    <citation type="submission" date="2015-09" db="EMBL/GenBank/DDBJ databases">
        <authorList>
            <consortium name="Swine Surveillance"/>
        </authorList>
    </citation>
    <scope>NUCLEOTIDE SEQUENCE [LARGE SCALE GENOMIC DNA]</scope>
    <source>
        <strain evidence="2 4">5120</strain>
    </source>
</reference>
<dbReference type="Proteomes" id="UP000051086">
    <property type="component" value="Unassembled WGS sequence"/>
</dbReference>
<dbReference type="SUPFAM" id="SSF103025">
    <property type="entry name" value="Folate-binding domain"/>
    <property type="match status" value="1"/>
</dbReference>
<dbReference type="Proteomes" id="UP000051887">
    <property type="component" value="Unassembled WGS sequence"/>
</dbReference>
<evidence type="ECO:0000313" key="2">
    <source>
        <dbReference type="EMBL" id="CUH70432.1"/>
    </source>
</evidence>
<dbReference type="EMBL" id="CYSB01000025">
    <property type="protein sequence ID" value="CUH65261.1"/>
    <property type="molecule type" value="Genomic_DNA"/>
</dbReference>
<evidence type="ECO:0000313" key="1">
    <source>
        <dbReference type="EMBL" id="CUH65261.1"/>
    </source>
</evidence>